<keyword evidence="9" id="KW-1133">Transmembrane helix</keyword>
<keyword evidence="9" id="KW-0812">Transmembrane</keyword>
<evidence type="ECO:0000256" key="2">
    <source>
        <dbReference type="ARBA" id="ARBA00022723"/>
    </source>
</evidence>
<reference evidence="11" key="1">
    <citation type="submission" date="2019-05" db="EMBL/GenBank/DDBJ databases">
        <authorList>
            <person name="Piombo E."/>
        </authorList>
    </citation>
    <scope>NUCLEOTIDE SEQUENCE</scope>
    <source>
        <strain evidence="11">C2S</strain>
    </source>
</reference>
<proteinExistence type="predicted"/>
<dbReference type="PROSITE" id="PS50088">
    <property type="entry name" value="ANK_REPEAT"/>
    <property type="match status" value="5"/>
</dbReference>
<evidence type="ECO:0000313" key="11">
    <source>
        <dbReference type="EMBL" id="VTT70402.1"/>
    </source>
</evidence>
<dbReference type="SUPFAM" id="SSF48403">
    <property type="entry name" value="Ankyrin repeat"/>
    <property type="match status" value="1"/>
</dbReference>
<dbReference type="InterPro" id="IPR002110">
    <property type="entry name" value="Ankyrin_rpt"/>
</dbReference>
<keyword evidence="3" id="KW-0677">Repeat</keyword>
<comment type="caution">
    <text evidence="11">The sequence shown here is derived from an EMBL/GenBank/DDBJ whole genome shotgun (WGS) entry which is preliminary data.</text>
</comment>
<feature type="repeat" description="ANK" evidence="7">
    <location>
        <begin position="1335"/>
        <end position="1370"/>
    </location>
</feature>
<dbReference type="PRINTS" id="PR01415">
    <property type="entry name" value="ANKYRIN"/>
</dbReference>
<gene>
    <name evidence="11" type="ORF">C2S_7963</name>
</gene>
<dbReference type="PANTHER" id="PTHR24198">
    <property type="entry name" value="ANKYRIN REPEAT AND PROTEIN KINASE DOMAIN-CONTAINING PROTEIN"/>
    <property type="match status" value="1"/>
</dbReference>
<feature type="domain" description="DAPG hydrolase PhiG" evidence="10">
    <location>
        <begin position="150"/>
        <end position="240"/>
    </location>
</feature>
<keyword evidence="5" id="KW-0862">Zinc</keyword>
<name>A0A9Q9RMJ3_FUSFU</name>
<feature type="region of interest" description="Disordered" evidence="8">
    <location>
        <begin position="623"/>
        <end position="666"/>
    </location>
</feature>
<evidence type="ECO:0000256" key="3">
    <source>
        <dbReference type="ARBA" id="ARBA00022737"/>
    </source>
</evidence>
<organism evidence="11 12">
    <name type="scientific">Fusarium fujikuroi</name>
    <name type="common">Bakanae and foot rot disease fungus</name>
    <name type="synonym">Gibberella fujikuroi</name>
    <dbReference type="NCBI Taxonomy" id="5127"/>
    <lineage>
        <taxon>Eukaryota</taxon>
        <taxon>Fungi</taxon>
        <taxon>Dikarya</taxon>
        <taxon>Ascomycota</taxon>
        <taxon>Pezizomycotina</taxon>
        <taxon>Sordariomycetes</taxon>
        <taxon>Hypocreomycetidae</taxon>
        <taxon>Hypocreales</taxon>
        <taxon>Nectriaceae</taxon>
        <taxon>Fusarium</taxon>
        <taxon>Fusarium fujikuroi species complex</taxon>
    </lineage>
</organism>
<dbReference type="GO" id="GO:0005737">
    <property type="term" value="C:cytoplasm"/>
    <property type="evidence" value="ECO:0007669"/>
    <property type="project" value="TreeGrafter"/>
</dbReference>
<feature type="repeat" description="ANK" evidence="7">
    <location>
        <begin position="1470"/>
        <end position="1498"/>
    </location>
</feature>
<dbReference type="GO" id="GO:0016787">
    <property type="term" value="F:hydrolase activity"/>
    <property type="evidence" value="ECO:0007669"/>
    <property type="project" value="UniProtKB-KW"/>
</dbReference>
<evidence type="ECO:0000256" key="4">
    <source>
        <dbReference type="ARBA" id="ARBA00022801"/>
    </source>
</evidence>
<feature type="compositionally biased region" description="Acidic residues" evidence="8">
    <location>
        <begin position="1026"/>
        <end position="1046"/>
    </location>
</feature>
<feature type="compositionally biased region" description="Polar residues" evidence="8">
    <location>
        <begin position="793"/>
        <end position="806"/>
    </location>
</feature>
<protein>
    <recommendedName>
        <fullName evidence="10">DAPG hydrolase PhiG domain-containing protein</fullName>
    </recommendedName>
</protein>
<feature type="repeat" description="ANK" evidence="7">
    <location>
        <begin position="1538"/>
        <end position="1570"/>
    </location>
</feature>
<dbReference type="GO" id="GO:0046872">
    <property type="term" value="F:metal ion binding"/>
    <property type="evidence" value="ECO:0007669"/>
    <property type="project" value="UniProtKB-KW"/>
</dbReference>
<dbReference type="SMART" id="SM00248">
    <property type="entry name" value="ANK"/>
    <property type="match status" value="8"/>
</dbReference>
<dbReference type="InterPro" id="IPR041526">
    <property type="entry name" value="DAPG_hydrolase"/>
</dbReference>
<dbReference type="Gene3D" id="1.25.40.20">
    <property type="entry name" value="Ankyrin repeat-containing domain"/>
    <property type="match status" value="2"/>
</dbReference>
<dbReference type="Pfam" id="PF18089">
    <property type="entry name" value="DAPG_hydrolase"/>
    <property type="match status" value="1"/>
</dbReference>
<dbReference type="Pfam" id="PF12796">
    <property type="entry name" value="Ank_2"/>
    <property type="match status" value="3"/>
</dbReference>
<accession>A0A9Q9RMJ3</accession>
<feature type="repeat" description="ANK" evidence="7">
    <location>
        <begin position="1371"/>
        <end position="1403"/>
    </location>
</feature>
<dbReference type="PROSITE" id="PS50297">
    <property type="entry name" value="ANK_REP_REGION"/>
    <property type="match status" value="5"/>
</dbReference>
<evidence type="ECO:0000256" key="6">
    <source>
        <dbReference type="ARBA" id="ARBA00023043"/>
    </source>
</evidence>
<evidence type="ECO:0000256" key="5">
    <source>
        <dbReference type="ARBA" id="ARBA00022833"/>
    </source>
</evidence>
<feature type="region of interest" description="Disordered" evidence="8">
    <location>
        <begin position="1006"/>
        <end position="1050"/>
    </location>
</feature>
<keyword evidence="9" id="KW-0472">Membrane</keyword>
<dbReference type="EMBL" id="CABFJX010000290">
    <property type="protein sequence ID" value="VTT70402.1"/>
    <property type="molecule type" value="Genomic_DNA"/>
</dbReference>
<feature type="compositionally biased region" description="Basic and acidic residues" evidence="8">
    <location>
        <begin position="1012"/>
        <end position="1021"/>
    </location>
</feature>
<evidence type="ECO:0000256" key="1">
    <source>
        <dbReference type="ARBA" id="ARBA00001947"/>
    </source>
</evidence>
<evidence type="ECO:0000256" key="9">
    <source>
        <dbReference type="SAM" id="Phobius"/>
    </source>
</evidence>
<evidence type="ECO:0000259" key="10">
    <source>
        <dbReference type="Pfam" id="PF18089"/>
    </source>
</evidence>
<feature type="transmembrane region" description="Helical" evidence="9">
    <location>
        <begin position="703"/>
        <end position="724"/>
    </location>
</feature>
<keyword evidence="6 7" id="KW-0040">ANK repeat</keyword>
<keyword evidence="2" id="KW-0479">Metal-binding</keyword>
<feature type="transmembrane region" description="Helical" evidence="9">
    <location>
        <begin position="511"/>
        <end position="535"/>
    </location>
</feature>
<dbReference type="Proteomes" id="UP000760494">
    <property type="component" value="Unassembled WGS sequence"/>
</dbReference>
<comment type="cofactor">
    <cofactor evidence="1">
        <name>Zn(2+)</name>
        <dbReference type="ChEBI" id="CHEBI:29105"/>
    </cofactor>
</comment>
<sequence length="1610" mass="179997">MTGSSGVYKASSPTYPLEIRGKHYSPVPLNTLSENSTSVNVAPYQSNTSLYYLGYKDEAWSQPFVKYWKPAVKQISDEVQKGITESPHASKLVFSPQGAPHYLTQPGYLQLENGWAVSDDNKLMIAIRTDMGNVAHQYAYRMPNAIDWSNKTLPERYIGSYSWIYEFIGNFATKLTVNFVGPASIGFNISAFASQGIETIVTAHITGSGHTTNVTGNSYLMHQIRRKDDGQRELRSRFFLDVFGDTQGHDLGVHCAVEMSLPTWADSGDDFSNNLFSDLAPLLALFGERVTMQFLSQSMGWADCIILAVAPLGIITTIVSAIRVDGPAWLKAIIGRSRENLSAAEMELMSSTSQETCELWNERDVVRCQGKAPVTEFICLAPPKGDGVIKRIRFLTLSEAIDQKLVQKQCERKVNIFNVIALYKGSHTEPQPSEISSHSSEGGKRYLWDAFRSRRKSRDVEVPTPILLESRTSEAQAEPSLAYELIVLRNTTTHAPNISLNRYHKVGRGHLYMVAIFGILLQLGVLVYFGSITYYPTLKFKKDDKEVLGYGFPFAAGGTLVLILGMLLCAHVVDRSTTEERYEPAQGREMRMIWLQQKQIVSDQVFGSFALYPQRCPQVIVTSQRDSTTKSNRGRDPESSAVNNADSTSSQSEETENEISSSDSESGPAFNLTVIATAICLAGFIIQFIGLRAMHWSASVGQLIAVIIMTILRALVRVGFIAPIEYFKLRDKFELDGLALALGDPKLGPDSGPVDEEHRFDFGLSQGRTWKVVLKEDQVSQITDGSAVSLLSSNGDMGAPAQSNNPKPGGLSVERQDNEAQEILDIRKHLAHLAGWRGPASKEANSLAEAIEVTMNTLCPRETAEPRTWSWTIQIDVRAKDEDPKGFPISLHLSHQKGQWKARVDELDAVLSLWLASIDRERELASTTSKEEEIDDDDEWYRKRSSQTRGGLVLLGEHTESLKQAFEWWLPADAPKPLEIEESEIKEQYDETWRIVGTKFREGYYMPPLTESSEKEEEREQANSSDSDELDDEDDDDGDDDDDSSDEISAPSTLGRAIFFYIESNDTLEQLFARHIFHAFVWAAASQMKAPIDQHSEMEVVGTVIPGEWNNIRFRGTSLARLVGSIRSSGLMDLNQAFITLIPPLHAYARLGELDCVIEAVLGQALQHEKALNWEAAYESYIALLDLSSQFREDSFAFRRTVAIAVEYMRTLKLLPKVPESGEDQFYVTESIYESLSLRLNSRTYQQIRNDLGTLYERQRRAKGSPCNDGEQREIINCGFTRLHDMTAQNQFDHEFDKRERKRMRHRPLKPIETRVAIEDITDKLQKYVRAQDILGWTPLHYAAAWNDDEAPYWIDSLLARGADLDAPDIRGWTPLHYSLWNANHRAVRTLVEKGANTKIAGVDGITPLHCAAAKMTGRIINKLISHPRHRADQFATDNFGRMPIHLAAQEGNTRVIGTLLPSIHEKDQYGGTAFHLAAFSGKLKTLSKIIECGADANEPFGSYYDSTTLHWAAEHSKTGLAKILLHLGANVNARDCAKFTALHCACMHNRLEMVEILMGSGADVNAEDRCHHTPLWHAAYSGNTECVGRLLEAENFDINAPVQTACAED</sequence>
<feature type="compositionally biased region" description="Low complexity" evidence="8">
    <location>
        <begin position="647"/>
        <end position="666"/>
    </location>
</feature>
<keyword evidence="4" id="KW-0378">Hydrolase</keyword>
<dbReference type="PANTHER" id="PTHR24198:SF165">
    <property type="entry name" value="ANKYRIN REPEAT-CONTAINING PROTEIN-RELATED"/>
    <property type="match status" value="1"/>
</dbReference>
<feature type="repeat" description="ANK" evidence="7">
    <location>
        <begin position="1505"/>
        <end position="1537"/>
    </location>
</feature>
<dbReference type="InterPro" id="IPR036770">
    <property type="entry name" value="Ankyrin_rpt-contain_sf"/>
</dbReference>
<feature type="transmembrane region" description="Helical" evidence="9">
    <location>
        <begin position="669"/>
        <end position="691"/>
    </location>
</feature>
<feature type="transmembrane region" description="Helical" evidence="9">
    <location>
        <begin position="547"/>
        <end position="573"/>
    </location>
</feature>
<feature type="region of interest" description="Disordered" evidence="8">
    <location>
        <begin position="793"/>
        <end position="813"/>
    </location>
</feature>
<evidence type="ECO:0000256" key="8">
    <source>
        <dbReference type="SAM" id="MobiDB-lite"/>
    </source>
</evidence>
<evidence type="ECO:0000313" key="12">
    <source>
        <dbReference type="Proteomes" id="UP000760494"/>
    </source>
</evidence>
<evidence type="ECO:0000256" key="7">
    <source>
        <dbReference type="PROSITE-ProRule" id="PRU00023"/>
    </source>
</evidence>